<keyword evidence="2" id="KW-0812">Transmembrane</keyword>
<feature type="region of interest" description="Disordered" evidence="1">
    <location>
        <begin position="45"/>
        <end position="83"/>
    </location>
</feature>
<dbReference type="Proteomes" id="UP000289555">
    <property type="component" value="Chromosome"/>
</dbReference>
<feature type="compositionally biased region" description="Low complexity" evidence="1">
    <location>
        <begin position="207"/>
        <end position="218"/>
    </location>
</feature>
<feature type="compositionally biased region" description="Polar residues" evidence="1">
    <location>
        <begin position="219"/>
        <end position="241"/>
    </location>
</feature>
<accession>A0ABM7GJ93</accession>
<evidence type="ECO:0000256" key="1">
    <source>
        <dbReference type="SAM" id="MobiDB-lite"/>
    </source>
</evidence>
<feature type="compositionally biased region" description="Low complexity" evidence="1">
    <location>
        <begin position="52"/>
        <end position="66"/>
    </location>
</feature>
<feature type="region of interest" description="Disordered" evidence="1">
    <location>
        <begin position="203"/>
        <end position="289"/>
    </location>
</feature>
<protein>
    <submittedName>
        <fullName evidence="3">Uncharacterized protein</fullName>
    </submittedName>
</protein>
<evidence type="ECO:0000313" key="3">
    <source>
        <dbReference type="EMBL" id="BBI50747.1"/>
    </source>
</evidence>
<proteinExistence type="predicted"/>
<keyword evidence="4" id="KW-1185">Reference proteome</keyword>
<keyword evidence="2" id="KW-0472">Membrane</keyword>
<organism evidence="3 4">
    <name type="scientific">Vreelandella olivaria</name>
    <dbReference type="NCBI Taxonomy" id="390919"/>
    <lineage>
        <taxon>Bacteria</taxon>
        <taxon>Pseudomonadati</taxon>
        <taxon>Pseudomonadota</taxon>
        <taxon>Gammaproteobacteria</taxon>
        <taxon>Oceanospirillales</taxon>
        <taxon>Halomonadaceae</taxon>
        <taxon>Vreelandella</taxon>
    </lineage>
</organism>
<keyword evidence="2" id="KW-1133">Transmembrane helix</keyword>
<feature type="compositionally biased region" description="Basic and acidic residues" evidence="1">
    <location>
        <begin position="67"/>
        <end position="83"/>
    </location>
</feature>
<dbReference type="EMBL" id="AP019416">
    <property type="protein sequence ID" value="BBI50747.1"/>
    <property type="molecule type" value="Genomic_DNA"/>
</dbReference>
<evidence type="ECO:0000256" key="2">
    <source>
        <dbReference type="SAM" id="Phobius"/>
    </source>
</evidence>
<name>A0ABM7GJ93_9GAMM</name>
<sequence length="289" mass="31166">MKLGARGAMEVSRRCHFPTERNVEILSISDLAIAAAQAVQSNSMGTSGAGLAAVASEPVESEAQAPEMREEEASRAEVTEERDQQVEALTTVELTEQLRLSQATLQQVLDERELMRAEINALDSEVGSLNQALSESLAAQQQAQTQLSAGNAQKADQDLISLIARYQWPLAVVAIVLLIGLLLWLRKRREENWEHISTLQESVVTPAASSSADNSTASPVQPTTPRSDSNQSQTTPFSVVTTDLPLAASETEEVDEPQAASAEEGQVPRMHLPDQPPTGTGVFNQRVVC</sequence>
<reference evidence="4" key="1">
    <citation type="journal article" date="2019" name="Microbiol. Resour. Announc.">
        <title>Complete Genome Sequence of Halomonas olivaria, a Moderately Halophilic Bacterium Isolated from Olive Processing Effluents, Obtained by Nanopore Sequencing.</title>
        <authorList>
            <person name="Nagata S."/>
            <person name="Ii K.M."/>
            <person name="Tsukimi T."/>
            <person name="Miura M.C."/>
            <person name="Galipon J."/>
            <person name="Arakawa K."/>
        </authorList>
    </citation>
    <scope>NUCLEOTIDE SEQUENCE [LARGE SCALE GENOMIC DNA]</scope>
    <source>
        <strain evidence="4">TYRC17</strain>
    </source>
</reference>
<feature type="transmembrane region" description="Helical" evidence="2">
    <location>
        <begin position="166"/>
        <end position="185"/>
    </location>
</feature>
<gene>
    <name evidence="3" type="ORF">HORIV_31680</name>
</gene>
<evidence type="ECO:0000313" key="4">
    <source>
        <dbReference type="Proteomes" id="UP000289555"/>
    </source>
</evidence>